<dbReference type="RefSeq" id="XP_012649253.1">
    <property type="nucleotide sequence ID" value="XM_012793799.1"/>
</dbReference>
<dbReference type="GeneID" id="24425285"/>
<evidence type="ECO:0000313" key="1">
    <source>
        <dbReference type="EMBL" id="CTQ41242.1"/>
    </source>
</evidence>
<accession>A0A0K3ANY9</accession>
<dbReference type="AlphaFoldDB" id="A0A0K3ANY9"/>
<gene>
    <name evidence="1" type="ORF">BMR1_03g03210</name>
</gene>
<evidence type="ECO:0000313" key="2">
    <source>
        <dbReference type="Proteomes" id="UP000002899"/>
    </source>
</evidence>
<dbReference type="Proteomes" id="UP000002899">
    <property type="component" value="Chromosome III"/>
</dbReference>
<protein>
    <submittedName>
        <fullName evidence="1">Uncharacterized protein</fullName>
    </submittedName>
</protein>
<proteinExistence type="predicted"/>
<reference evidence="1 2" key="1">
    <citation type="journal article" date="2012" name="Nucleic Acids Res.">
        <title>Sequencing of the smallest Apicomplexan genome from the human pathogen Babesia microti.</title>
        <authorList>
            <person name="Cornillot E."/>
            <person name="Hadj-Kaddour K."/>
            <person name="Dassouli A."/>
            <person name="Noel B."/>
            <person name="Ranwez V."/>
            <person name="Vacherie B."/>
            <person name="Augagneur Y."/>
            <person name="Bres V."/>
            <person name="Duclos A."/>
            <person name="Randazzo S."/>
            <person name="Carcy B."/>
            <person name="Debierre-Grockiego F."/>
            <person name="Delbecq S."/>
            <person name="Moubri-Menage K."/>
            <person name="Shams-Eldin H."/>
            <person name="Usmani-Brown S."/>
            <person name="Bringaud F."/>
            <person name="Wincker P."/>
            <person name="Vivares C.P."/>
            <person name="Schwarz R.T."/>
            <person name="Schetters T.P."/>
            <person name="Krause P.J."/>
            <person name="Gorenflot A."/>
            <person name="Berry V."/>
            <person name="Barbe V."/>
            <person name="Ben Mamoun C."/>
        </authorList>
    </citation>
    <scope>NUCLEOTIDE SEQUENCE [LARGE SCALE GENOMIC DNA]</scope>
    <source>
        <strain evidence="1 2">RI</strain>
    </source>
</reference>
<organism evidence="1 2">
    <name type="scientific">Babesia microti (strain RI)</name>
    <dbReference type="NCBI Taxonomy" id="1133968"/>
    <lineage>
        <taxon>Eukaryota</taxon>
        <taxon>Sar</taxon>
        <taxon>Alveolata</taxon>
        <taxon>Apicomplexa</taxon>
        <taxon>Aconoidasida</taxon>
        <taxon>Piroplasmida</taxon>
        <taxon>Babesiidae</taxon>
        <taxon>Babesia</taxon>
    </lineage>
</organism>
<reference evidence="1 2" key="2">
    <citation type="journal article" date="2013" name="PLoS ONE">
        <title>Whole genome mapping and re-organization of the nuclear and mitochondrial genomes of Babesia microti isolates.</title>
        <authorList>
            <person name="Cornillot E."/>
            <person name="Dassouli A."/>
            <person name="Garg A."/>
            <person name="Pachikara N."/>
            <person name="Randazzo S."/>
            <person name="Depoix D."/>
            <person name="Carcy B."/>
            <person name="Delbecq S."/>
            <person name="Frutos R."/>
            <person name="Silva J.C."/>
            <person name="Sutton R."/>
            <person name="Krause P.J."/>
            <person name="Mamoun C.B."/>
        </authorList>
    </citation>
    <scope>NUCLEOTIDE SEQUENCE [LARGE SCALE GENOMIC DNA]</scope>
    <source>
        <strain evidence="1 2">RI</strain>
    </source>
</reference>
<dbReference type="KEGG" id="bmic:BMR1_03g03210"/>
<keyword evidence="2" id="KW-1185">Reference proteome</keyword>
<dbReference type="EMBL" id="LN871598">
    <property type="protein sequence ID" value="CTQ41242.1"/>
    <property type="molecule type" value="Genomic_DNA"/>
</dbReference>
<sequence>MNLGIKGKRWKFNFVINRGIFCKWQVYTSADMCQGISFYDAYLLQI</sequence>
<name>A0A0K3ANY9_BABMR</name>
<reference evidence="1 2" key="3">
    <citation type="journal article" date="2016" name="Sci. Rep.">
        <title>Genome-wide diversity and gene expression profiling of Babesia microti isolates identify polymorphic genes that mediate host-pathogen interactions.</title>
        <authorList>
            <person name="Silva J.C."/>
            <person name="Cornillot E."/>
            <person name="McCracken C."/>
            <person name="Usmani-Brown S."/>
            <person name="Dwivedi A."/>
            <person name="Ifeonu O.O."/>
            <person name="Crabtree J."/>
            <person name="Gotia H.T."/>
            <person name="Virji A.Z."/>
            <person name="Reynes C."/>
            <person name="Colinge J."/>
            <person name="Kumar V."/>
            <person name="Lawres L."/>
            <person name="Pazzi J.E."/>
            <person name="Pablo J.V."/>
            <person name="Hung C."/>
            <person name="Brancato J."/>
            <person name="Kumari P."/>
            <person name="Orvis J."/>
            <person name="Tretina K."/>
            <person name="Chibucos M."/>
            <person name="Ott S."/>
            <person name="Sadzewicz L."/>
            <person name="Sengamalay N."/>
            <person name="Shetty A.C."/>
            <person name="Su Q."/>
            <person name="Tallon L."/>
            <person name="Fraser C.M."/>
            <person name="Frutos R."/>
            <person name="Molina D.M."/>
            <person name="Krause P.J."/>
            <person name="Ben Mamoun C."/>
        </authorList>
    </citation>
    <scope>NUCLEOTIDE SEQUENCE [LARGE SCALE GENOMIC DNA]</scope>
    <source>
        <strain evidence="1 2">RI</strain>
    </source>
</reference>
<dbReference type="VEuPathDB" id="PiroplasmaDB:BMR1_03g03210"/>